<dbReference type="InterPro" id="IPR036249">
    <property type="entry name" value="Thioredoxin-like_sf"/>
</dbReference>
<keyword evidence="4" id="KW-0676">Redox-active center</keyword>
<keyword evidence="8" id="KW-1185">Reference proteome</keyword>
<feature type="domain" description="Thioredoxin" evidence="6">
    <location>
        <begin position="216"/>
        <end position="361"/>
    </location>
</feature>
<evidence type="ECO:0000256" key="5">
    <source>
        <dbReference type="SAM" id="Phobius"/>
    </source>
</evidence>
<sequence length="362" mass="41595">MKLLNNIQKIILILSMFSFLIFLTGFDKNNNEGFILNGNIKGEYTGYIYLFYNNIKDSCLVKENKFHFKGKVPFPCAATLGTITGPLDDAVYIENVSITINITIRKNTINGVTEYDSVLNSVLGTKTALIQKDFEKYKLTYEKKIDWNEKLYKKLINILTKNPKNSYTGILLDQMSSDSILNKEQLKQIYKKLNLDYQNKYAIVNLRKKIFDEGNINTGGKITNFKLYDTKGVLIDTRNYRGAYLLIDFWASWCGPCRREFPELIRVYNKFKNKKFVIETKGFQILGVSIDDSKDKWLKAVQKDNLMWDNVNDKGGFLSKTAIKYGIMAVPNNFLVDGFGNVIAKNVSPQELEKILEGNLKK</sequence>
<evidence type="ECO:0000256" key="2">
    <source>
        <dbReference type="ARBA" id="ARBA00022748"/>
    </source>
</evidence>
<keyword evidence="3" id="KW-1015">Disulfide bond</keyword>
<dbReference type="OrthoDB" id="1069091at2"/>
<name>A0A2U1JJU7_9FLAO</name>
<protein>
    <recommendedName>
        <fullName evidence="6">Thioredoxin domain-containing protein</fullName>
    </recommendedName>
</protein>
<gene>
    <name evidence="7" type="ORF">DB895_07395</name>
</gene>
<dbReference type="InterPro" id="IPR013766">
    <property type="entry name" value="Thioredoxin_domain"/>
</dbReference>
<dbReference type="EMBL" id="QCZI01000007">
    <property type="protein sequence ID" value="PWA05412.1"/>
    <property type="molecule type" value="Genomic_DNA"/>
</dbReference>
<dbReference type="Gene3D" id="3.40.30.10">
    <property type="entry name" value="Glutaredoxin"/>
    <property type="match status" value="1"/>
</dbReference>
<dbReference type="PANTHER" id="PTHR42852:SF6">
    <property type="entry name" value="THIOL:DISULFIDE INTERCHANGE PROTEIN DSBE"/>
    <property type="match status" value="1"/>
</dbReference>
<dbReference type="GO" id="GO:0030313">
    <property type="term" value="C:cell envelope"/>
    <property type="evidence" value="ECO:0007669"/>
    <property type="project" value="UniProtKB-SubCell"/>
</dbReference>
<reference evidence="7 8" key="1">
    <citation type="submission" date="2018-04" db="EMBL/GenBank/DDBJ databases">
        <title>Flavobacterium sp. nov., isolated from glacier ice.</title>
        <authorList>
            <person name="Liu Q."/>
            <person name="Xin Y.-H."/>
        </authorList>
    </citation>
    <scope>NUCLEOTIDE SEQUENCE [LARGE SCALE GENOMIC DNA]</scope>
    <source>
        <strain evidence="7 8">RB1R5</strain>
    </source>
</reference>
<proteinExistence type="predicted"/>
<dbReference type="CDD" id="cd02966">
    <property type="entry name" value="TlpA_like_family"/>
    <property type="match status" value="1"/>
</dbReference>
<evidence type="ECO:0000313" key="7">
    <source>
        <dbReference type="EMBL" id="PWA05412.1"/>
    </source>
</evidence>
<keyword evidence="5" id="KW-1133">Transmembrane helix</keyword>
<dbReference type="SUPFAM" id="SSF52833">
    <property type="entry name" value="Thioredoxin-like"/>
    <property type="match status" value="1"/>
</dbReference>
<dbReference type="Proteomes" id="UP000245449">
    <property type="component" value="Unassembled WGS sequence"/>
</dbReference>
<comment type="caution">
    <text evidence="7">The sequence shown here is derived from an EMBL/GenBank/DDBJ whole genome shotgun (WGS) entry which is preliminary data.</text>
</comment>
<dbReference type="InterPro" id="IPR000866">
    <property type="entry name" value="AhpC/TSA"/>
</dbReference>
<evidence type="ECO:0000256" key="4">
    <source>
        <dbReference type="ARBA" id="ARBA00023284"/>
    </source>
</evidence>
<keyword evidence="2" id="KW-0201">Cytochrome c-type biogenesis</keyword>
<dbReference type="RefSeq" id="WP_116724723.1">
    <property type="nucleotide sequence ID" value="NZ_QCZI01000007.1"/>
</dbReference>
<feature type="transmembrane region" description="Helical" evidence="5">
    <location>
        <begin position="7"/>
        <end position="26"/>
    </location>
</feature>
<organism evidence="7 8">
    <name type="scientific">Flavobacterium psychrotolerans</name>
    <dbReference type="NCBI Taxonomy" id="2169410"/>
    <lineage>
        <taxon>Bacteria</taxon>
        <taxon>Pseudomonadati</taxon>
        <taxon>Bacteroidota</taxon>
        <taxon>Flavobacteriia</taxon>
        <taxon>Flavobacteriales</taxon>
        <taxon>Flavobacteriaceae</taxon>
        <taxon>Flavobacterium</taxon>
    </lineage>
</organism>
<evidence type="ECO:0000259" key="6">
    <source>
        <dbReference type="PROSITE" id="PS51352"/>
    </source>
</evidence>
<dbReference type="Pfam" id="PF14289">
    <property type="entry name" value="DUF4369"/>
    <property type="match status" value="1"/>
</dbReference>
<dbReference type="InterPro" id="IPR050553">
    <property type="entry name" value="Thioredoxin_ResA/DsbE_sf"/>
</dbReference>
<dbReference type="GO" id="GO:0017004">
    <property type="term" value="P:cytochrome complex assembly"/>
    <property type="evidence" value="ECO:0007669"/>
    <property type="project" value="UniProtKB-KW"/>
</dbReference>
<evidence type="ECO:0000256" key="3">
    <source>
        <dbReference type="ARBA" id="ARBA00023157"/>
    </source>
</evidence>
<dbReference type="AlphaFoldDB" id="A0A2U1JJU7"/>
<comment type="subcellular location">
    <subcellularLocation>
        <location evidence="1">Cell envelope</location>
    </subcellularLocation>
</comment>
<dbReference type="PROSITE" id="PS00194">
    <property type="entry name" value="THIOREDOXIN_1"/>
    <property type="match status" value="1"/>
</dbReference>
<dbReference type="PANTHER" id="PTHR42852">
    <property type="entry name" value="THIOL:DISULFIDE INTERCHANGE PROTEIN DSBE"/>
    <property type="match status" value="1"/>
</dbReference>
<evidence type="ECO:0000256" key="1">
    <source>
        <dbReference type="ARBA" id="ARBA00004196"/>
    </source>
</evidence>
<keyword evidence="5" id="KW-0812">Transmembrane</keyword>
<evidence type="ECO:0000313" key="8">
    <source>
        <dbReference type="Proteomes" id="UP000245449"/>
    </source>
</evidence>
<dbReference type="InterPro" id="IPR017937">
    <property type="entry name" value="Thioredoxin_CS"/>
</dbReference>
<accession>A0A2U1JJU7</accession>
<dbReference type="Pfam" id="PF00578">
    <property type="entry name" value="AhpC-TSA"/>
    <property type="match status" value="1"/>
</dbReference>
<keyword evidence="5" id="KW-0472">Membrane</keyword>
<dbReference type="InterPro" id="IPR025380">
    <property type="entry name" value="DUF4369"/>
</dbReference>
<dbReference type="PROSITE" id="PS51352">
    <property type="entry name" value="THIOREDOXIN_2"/>
    <property type="match status" value="1"/>
</dbReference>